<protein>
    <submittedName>
        <fullName evidence="1">Uncharacterized protein</fullName>
    </submittedName>
</protein>
<evidence type="ECO:0000313" key="2">
    <source>
        <dbReference type="Proteomes" id="UP000230767"/>
    </source>
</evidence>
<accession>A0A2M7R5N1</accession>
<dbReference type="EMBL" id="PFLW01000073">
    <property type="protein sequence ID" value="PIY88712.1"/>
    <property type="molecule type" value="Genomic_DNA"/>
</dbReference>
<sequence length="99" mass="11602">MKFILKRPKGNILDLLRRSGYHFRAKTKERGELVFYHPLAPAGFPRFHLFLKPEKDNLIFNLHLDQKKPVYKGTPAHNAEHEGLMVKKEAKRIKKELGL</sequence>
<comment type="caution">
    <text evidence="1">The sequence shown here is derived from an EMBL/GenBank/DDBJ whole genome shotgun (WGS) entry which is preliminary data.</text>
</comment>
<gene>
    <name evidence="1" type="ORF">COY73_03040</name>
</gene>
<name>A0A2M7R5N1_9BACT</name>
<reference evidence="2" key="1">
    <citation type="submission" date="2017-09" db="EMBL/GenBank/DDBJ databases">
        <title>Depth-based differentiation of microbial function through sediment-hosted aquifers and enrichment of novel symbionts in the deep terrestrial subsurface.</title>
        <authorList>
            <person name="Probst A.J."/>
            <person name="Ladd B."/>
            <person name="Jarett J.K."/>
            <person name="Geller-Mcgrath D.E."/>
            <person name="Sieber C.M.K."/>
            <person name="Emerson J.B."/>
            <person name="Anantharaman K."/>
            <person name="Thomas B.C."/>
            <person name="Malmstrom R."/>
            <person name="Stieglmeier M."/>
            <person name="Klingl A."/>
            <person name="Woyke T."/>
            <person name="Ryan C.M."/>
            <person name="Banfield J.F."/>
        </authorList>
    </citation>
    <scope>NUCLEOTIDE SEQUENCE [LARGE SCALE GENOMIC DNA]</scope>
</reference>
<evidence type="ECO:0000313" key="1">
    <source>
        <dbReference type="EMBL" id="PIY88712.1"/>
    </source>
</evidence>
<dbReference type="AlphaFoldDB" id="A0A2M7R5N1"/>
<proteinExistence type="predicted"/>
<dbReference type="Proteomes" id="UP000230767">
    <property type="component" value="Unassembled WGS sequence"/>
</dbReference>
<organism evidence="1 2">
    <name type="scientific">Candidatus Nealsonbacteria bacterium CG_4_10_14_0_8_um_filter_37_14</name>
    <dbReference type="NCBI Taxonomy" id="1974684"/>
    <lineage>
        <taxon>Bacteria</taxon>
        <taxon>Candidatus Nealsoniibacteriota</taxon>
    </lineage>
</organism>